<sequence length="244" mass="28123">MAFSHKPSQRKETIMTMSETTTMCERDDWGAPASIPAFHVASMFRRADPESYDDARREFFIQVNLNPFRTRSEEFHQRMEDAFDQWFTFDYHLDQLGLTPFAVASAYARDENETVGERGYAELCETSRTNFASWFWVREANAAESRIVLEDVINGGIYGVRDFATAAAFDGARGGAVVVRIARVRGAWRMVGDPLFQARKPDSARFRLHLASCLRTWDPKFIDLVRLLFGCDPHLKLDLKDMRW</sequence>
<reference evidence="1 2" key="1">
    <citation type="submission" date="2014-03" db="EMBL/GenBank/DDBJ databases">
        <title>Genomics of Bifidobacteria.</title>
        <authorList>
            <person name="Ventura M."/>
            <person name="Milani C."/>
            <person name="Lugli G.A."/>
        </authorList>
    </citation>
    <scope>NUCLEOTIDE SEQUENCE [LARGE SCALE GENOMIC DNA]</scope>
    <source>
        <strain evidence="1 2">DSM 23973</strain>
    </source>
</reference>
<dbReference type="AlphaFoldDB" id="A0A087ABH5"/>
<dbReference type="eggNOG" id="ENOG5030TT6">
    <property type="taxonomic scope" value="Bacteria"/>
</dbReference>
<proteinExistence type="predicted"/>
<dbReference type="EMBL" id="JGYS01000003">
    <property type="protein sequence ID" value="KFI56125.1"/>
    <property type="molecule type" value="Genomic_DNA"/>
</dbReference>
<evidence type="ECO:0000313" key="1">
    <source>
        <dbReference type="EMBL" id="KFI56125.1"/>
    </source>
</evidence>
<accession>A0A087ABH5</accession>
<dbReference type="Proteomes" id="UP000029072">
    <property type="component" value="Unassembled WGS sequence"/>
</dbReference>
<evidence type="ECO:0000313" key="2">
    <source>
        <dbReference type="Proteomes" id="UP000029072"/>
    </source>
</evidence>
<protein>
    <submittedName>
        <fullName evidence="1">Uncharacterized protein</fullName>
    </submittedName>
</protein>
<gene>
    <name evidence="1" type="ORF">BCAL_0493</name>
</gene>
<comment type="caution">
    <text evidence="1">The sequence shown here is derived from an EMBL/GenBank/DDBJ whole genome shotgun (WGS) entry which is preliminary data.</text>
</comment>
<organism evidence="1 2">
    <name type="scientific">Bifidobacterium callitrichos DSM 23973</name>
    <dbReference type="NCBI Taxonomy" id="1437609"/>
    <lineage>
        <taxon>Bacteria</taxon>
        <taxon>Bacillati</taxon>
        <taxon>Actinomycetota</taxon>
        <taxon>Actinomycetes</taxon>
        <taxon>Bifidobacteriales</taxon>
        <taxon>Bifidobacteriaceae</taxon>
        <taxon>Bifidobacterium</taxon>
    </lineage>
</organism>
<name>A0A087ABH5_9BIFI</name>